<keyword evidence="3 11" id="KW-0227">DNA damage</keyword>
<dbReference type="Pfam" id="PF13541">
    <property type="entry name" value="ChlI"/>
    <property type="match status" value="1"/>
</dbReference>
<dbReference type="InterPro" id="IPR020588">
    <property type="entry name" value="RecA_ATP-bd"/>
</dbReference>
<sequence>MAPSSTPGINRKPCRMDAVSHVSQSPPLRGRCLARQRGVLLERLRLRKPLMAKARVQFICQNCGTVHTRWAGKCDACGEWNTLVEEGTSGGIGGGPGKTPRKGRAVALTTLSGDIEDAPRIQSGIAELDRVTGGGFVRGSALLVGGDPGIGKSTLLTQAAAALARRGNRVVYVSGEEAVAQIRLRAQRLHAADTAVELAAETNVEDILATISETRRPDLVIIDSIQTLWTDSADSAPGTVTQVRAGAQAMIRFAKQTGAAVVLVGHVTKEGQIAGPRVVEHMVDAVLYFEGEGGHHYRILRTVKNRFGPTDEIGVFEMSDVGLREVSNPSELFLGERNEKAPGAAVFAGMEGTRPVLVEIQALVAPSTLGTPRRAVVGWDGNRLSMILAVLEAHCGVRFGQHDVYLNVAGGYRISEPAADIAVAAALVSSIAGVALPADCVYFGEASLSGAIRPVAHAVQRLKEAEKLGFRQAVLPGGGGELSKSSSFGLTETQSLPDLVARIAASGPGKSRRE</sequence>
<dbReference type="InterPro" id="IPR027417">
    <property type="entry name" value="P-loop_NTPase"/>
</dbReference>
<evidence type="ECO:0000256" key="6">
    <source>
        <dbReference type="ARBA" id="ARBA00022833"/>
    </source>
</evidence>
<dbReference type="HAMAP" id="MF_01498">
    <property type="entry name" value="RadA_bact"/>
    <property type="match status" value="1"/>
</dbReference>
<dbReference type="Pfam" id="PF13481">
    <property type="entry name" value="AAA_25"/>
    <property type="match status" value="1"/>
</dbReference>
<evidence type="ECO:0000256" key="2">
    <source>
        <dbReference type="ARBA" id="ARBA00022741"/>
    </source>
</evidence>
<evidence type="ECO:0000256" key="10">
    <source>
        <dbReference type="ARBA" id="ARBA00023204"/>
    </source>
</evidence>
<gene>
    <name evidence="11" type="primary">radA</name>
    <name evidence="15" type="ORF">C7477_107154</name>
</gene>
<keyword evidence="2 11" id="KW-0547">Nucleotide-binding</keyword>
<evidence type="ECO:0000256" key="5">
    <source>
        <dbReference type="ARBA" id="ARBA00022801"/>
    </source>
</evidence>
<dbReference type="InterPro" id="IPR041166">
    <property type="entry name" value="Rubredoxin_2"/>
</dbReference>
<feature type="region of interest" description="Lon-protease-like" evidence="11">
    <location>
        <begin position="403"/>
        <end position="514"/>
    </location>
</feature>
<dbReference type="SUPFAM" id="SSF54211">
    <property type="entry name" value="Ribosomal protein S5 domain 2-like"/>
    <property type="match status" value="1"/>
</dbReference>
<keyword evidence="6 13" id="KW-0862">Zinc</keyword>
<dbReference type="GO" id="GO:0016787">
    <property type="term" value="F:hydrolase activity"/>
    <property type="evidence" value="ECO:0007669"/>
    <property type="project" value="UniProtKB-KW"/>
</dbReference>
<dbReference type="GO" id="GO:0140664">
    <property type="term" value="F:ATP-dependent DNA damage sensor activity"/>
    <property type="evidence" value="ECO:0007669"/>
    <property type="project" value="InterPro"/>
</dbReference>
<dbReference type="AlphaFoldDB" id="A0A318T1V2"/>
<comment type="similarity">
    <text evidence="11 13">Belongs to the RecA family. RadA subfamily.</text>
</comment>
<dbReference type="GO" id="GO:0008270">
    <property type="term" value="F:zinc ion binding"/>
    <property type="evidence" value="ECO:0007669"/>
    <property type="project" value="UniProtKB-KW"/>
</dbReference>
<dbReference type="GO" id="GO:0000725">
    <property type="term" value="P:recombinational repair"/>
    <property type="evidence" value="ECO:0007669"/>
    <property type="project" value="UniProtKB-UniRule"/>
</dbReference>
<comment type="domain">
    <text evidence="11">The middle region has homology to RecA with ATPase motifs including the RadA KNRFG motif, while the C-terminus is homologous to Lon protease.</text>
</comment>
<evidence type="ECO:0000259" key="14">
    <source>
        <dbReference type="PROSITE" id="PS50162"/>
    </source>
</evidence>
<name>A0A318T1V2_9HYPH</name>
<keyword evidence="1 11" id="KW-0479">Metal-binding</keyword>
<organism evidence="15 16">
    <name type="scientific">Phyllobacterium leguminum</name>
    <dbReference type="NCBI Taxonomy" id="314237"/>
    <lineage>
        <taxon>Bacteria</taxon>
        <taxon>Pseudomonadati</taxon>
        <taxon>Pseudomonadota</taxon>
        <taxon>Alphaproteobacteria</taxon>
        <taxon>Hyphomicrobiales</taxon>
        <taxon>Phyllobacteriaceae</taxon>
        <taxon>Phyllobacterium</taxon>
    </lineage>
</organism>
<dbReference type="PANTHER" id="PTHR32472">
    <property type="entry name" value="DNA REPAIR PROTEIN RADA"/>
    <property type="match status" value="1"/>
</dbReference>
<comment type="function">
    <text evidence="13">DNA-dependent ATPase involved in processing of recombination intermediates, plays a role in repairing DNA breaks. Stimulates the branch migration of RecA-mediated strand transfer reactions, allowing the 3' invading strand to extend heteroduplex DNA faster. Binds ssDNA in the presence of ADP but not other nucleotides, has ATPase activity that is stimulated by ssDNA and various branched DNA structures, but inhibited by SSB. Does not have RecA's homology-searching function.</text>
</comment>
<dbReference type="Proteomes" id="UP000247454">
    <property type="component" value="Unassembled WGS sequence"/>
</dbReference>
<evidence type="ECO:0000256" key="7">
    <source>
        <dbReference type="ARBA" id="ARBA00022840"/>
    </source>
</evidence>
<keyword evidence="4 13" id="KW-0863">Zinc-finger</keyword>
<comment type="function">
    <text evidence="11">Plays a role in repairing double-strand DNA breaks, probably involving stabilizing or processing branched DNA or blocked replication forks.</text>
</comment>
<keyword evidence="16" id="KW-1185">Reference proteome</keyword>
<evidence type="ECO:0000256" key="9">
    <source>
        <dbReference type="ARBA" id="ARBA00023125"/>
    </source>
</evidence>
<dbReference type="PRINTS" id="PR01874">
    <property type="entry name" value="DNAREPAIRADA"/>
</dbReference>
<dbReference type="InterPro" id="IPR020568">
    <property type="entry name" value="Ribosomal_Su5_D2-typ_SF"/>
</dbReference>
<dbReference type="EMBL" id="QJTF01000007">
    <property type="protein sequence ID" value="PYE88511.1"/>
    <property type="molecule type" value="Genomic_DNA"/>
</dbReference>
<keyword evidence="9 11" id="KW-0238">DNA-binding</keyword>
<dbReference type="Pfam" id="PF18073">
    <property type="entry name" value="Zn_ribbon_LapB"/>
    <property type="match status" value="1"/>
</dbReference>
<evidence type="ECO:0000256" key="8">
    <source>
        <dbReference type="ARBA" id="ARBA00023016"/>
    </source>
</evidence>
<evidence type="ECO:0000313" key="16">
    <source>
        <dbReference type="Proteomes" id="UP000247454"/>
    </source>
</evidence>
<evidence type="ECO:0000256" key="12">
    <source>
        <dbReference type="NCBIfam" id="TIGR00416"/>
    </source>
</evidence>
<dbReference type="InterPro" id="IPR014721">
    <property type="entry name" value="Ribsml_uS5_D2-typ_fold_subgr"/>
</dbReference>
<protein>
    <recommendedName>
        <fullName evidence="11 12">DNA repair protein RadA</fullName>
    </recommendedName>
</protein>
<evidence type="ECO:0000256" key="3">
    <source>
        <dbReference type="ARBA" id="ARBA00022763"/>
    </source>
</evidence>
<proteinExistence type="inferred from homology"/>
<dbReference type="SUPFAM" id="SSF52540">
    <property type="entry name" value="P-loop containing nucleoside triphosphate hydrolases"/>
    <property type="match status" value="1"/>
</dbReference>
<dbReference type="GO" id="GO:0003684">
    <property type="term" value="F:damaged DNA binding"/>
    <property type="evidence" value="ECO:0007669"/>
    <property type="project" value="InterPro"/>
</dbReference>
<comment type="caution">
    <text evidence="15">The sequence shown here is derived from an EMBL/GenBank/DDBJ whole genome shotgun (WGS) entry which is preliminary data.</text>
</comment>
<dbReference type="FunFam" id="3.40.50.300:FF:000050">
    <property type="entry name" value="DNA repair protein RadA"/>
    <property type="match status" value="1"/>
</dbReference>
<dbReference type="GO" id="GO:0005524">
    <property type="term" value="F:ATP binding"/>
    <property type="evidence" value="ECO:0007669"/>
    <property type="project" value="UniProtKB-UniRule"/>
</dbReference>
<evidence type="ECO:0000313" key="15">
    <source>
        <dbReference type="EMBL" id="PYE88511.1"/>
    </source>
</evidence>
<feature type="binding site" evidence="11">
    <location>
        <begin position="146"/>
        <end position="153"/>
    </location>
    <ligand>
        <name>ATP</name>
        <dbReference type="ChEBI" id="CHEBI:30616"/>
    </ligand>
</feature>
<dbReference type="Gene3D" id="3.40.50.300">
    <property type="entry name" value="P-loop containing nucleotide triphosphate hydrolases"/>
    <property type="match status" value="1"/>
</dbReference>
<keyword evidence="10 11" id="KW-0234">DNA repair</keyword>
<dbReference type="GO" id="GO:0005829">
    <property type="term" value="C:cytosol"/>
    <property type="evidence" value="ECO:0007669"/>
    <property type="project" value="TreeGrafter"/>
</dbReference>
<dbReference type="NCBIfam" id="TIGR00416">
    <property type="entry name" value="sms"/>
    <property type="match status" value="1"/>
</dbReference>
<feature type="short sequence motif" description="RadA KNRFG motif" evidence="11">
    <location>
        <begin position="304"/>
        <end position="308"/>
    </location>
</feature>
<dbReference type="Gene3D" id="3.30.230.10">
    <property type="match status" value="1"/>
</dbReference>
<dbReference type="PROSITE" id="PS50162">
    <property type="entry name" value="RECA_2"/>
    <property type="match status" value="1"/>
</dbReference>
<reference evidence="15 16" key="1">
    <citation type="submission" date="2018-06" db="EMBL/GenBank/DDBJ databases">
        <title>Genomic Encyclopedia of Type Strains, Phase III (KMG-III): the genomes of soil and plant-associated and newly described type strains.</title>
        <authorList>
            <person name="Whitman W."/>
        </authorList>
    </citation>
    <scope>NUCLEOTIDE SEQUENCE [LARGE SCALE GENOMIC DNA]</scope>
    <source>
        <strain evidence="15 16">ORS 1419</strain>
    </source>
</reference>
<dbReference type="CDD" id="cd01121">
    <property type="entry name" value="RadA_SMS_N"/>
    <property type="match status" value="1"/>
</dbReference>
<dbReference type="InterPro" id="IPR004504">
    <property type="entry name" value="DNA_repair_RadA"/>
</dbReference>
<evidence type="ECO:0000256" key="4">
    <source>
        <dbReference type="ARBA" id="ARBA00022771"/>
    </source>
</evidence>
<dbReference type="PANTHER" id="PTHR32472:SF10">
    <property type="entry name" value="DNA REPAIR PROTEIN RADA-LIKE PROTEIN"/>
    <property type="match status" value="1"/>
</dbReference>
<evidence type="ECO:0000256" key="11">
    <source>
        <dbReference type="HAMAP-Rule" id="MF_01498"/>
    </source>
</evidence>
<keyword evidence="8 11" id="KW-0346">Stress response</keyword>
<dbReference type="SMART" id="SM00382">
    <property type="entry name" value="AAA"/>
    <property type="match status" value="1"/>
</dbReference>
<evidence type="ECO:0000256" key="1">
    <source>
        <dbReference type="ARBA" id="ARBA00022723"/>
    </source>
</evidence>
<keyword evidence="5" id="KW-0378">Hydrolase</keyword>
<accession>A0A318T1V2</accession>
<feature type="domain" description="RecA family profile 1" evidence="14">
    <location>
        <begin position="117"/>
        <end position="267"/>
    </location>
</feature>
<dbReference type="InterPro" id="IPR003593">
    <property type="entry name" value="AAA+_ATPase"/>
</dbReference>
<keyword evidence="7 11" id="KW-0067">ATP-binding</keyword>
<evidence type="ECO:0000256" key="13">
    <source>
        <dbReference type="RuleBase" id="RU003555"/>
    </source>
</evidence>